<sequence>MKRSLTIVSGICLSMSLLSSCIVSKKKYDAETQRAEKEKAEKIALGKQLDEQIALNKKLNATNTDLNNTVAALNARIGRLRDSISNNESAIRDLTNKVNVLGDEKESTKRQLRNTRDQVDEQRKRLEQLQALLDQQKQAAEALRSKIAEALKGFNSSELTVKMKNGKVYISMQESLLFPSGSAVVNPKGKEALSKVAGVLNTSSDININIEGHTDSIPIRTAKFADNWELSTARATSIAHVLIDDYHVVPAKLVASGRSEYDPIAPNSTPEGRGQNRRTEIILEPKLNELMKLMGE</sequence>
<dbReference type="EMBL" id="BAABFA010000004">
    <property type="protein sequence ID" value="GAA4460521.1"/>
    <property type="molecule type" value="Genomic_DNA"/>
</dbReference>
<dbReference type="Proteomes" id="UP001500067">
    <property type="component" value="Unassembled WGS sequence"/>
</dbReference>
<evidence type="ECO:0000256" key="1">
    <source>
        <dbReference type="PROSITE-ProRule" id="PRU00473"/>
    </source>
</evidence>
<dbReference type="PROSITE" id="PS51257">
    <property type="entry name" value="PROKAR_LIPOPROTEIN"/>
    <property type="match status" value="1"/>
</dbReference>
<dbReference type="PROSITE" id="PS51123">
    <property type="entry name" value="OMPA_2"/>
    <property type="match status" value="1"/>
</dbReference>
<feature type="coiled-coil region" evidence="2">
    <location>
        <begin position="56"/>
        <end position="153"/>
    </location>
</feature>
<dbReference type="SUPFAM" id="SSF103088">
    <property type="entry name" value="OmpA-like"/>
    <property type="match status" value="1"/>
</dbReference>
<accession>A0ABP8N6X5</accession>
<organism evidence="4 5">
    <name type="scientific">Nemorincola caseinilytica</name>
    <dbReference type="NCBI Taxonomy" id="2054315"/>
    <lineage>
        <taxon>Bacteria</taxon>
        <taxon>Pseudomonadati</taxon>
        <taxon>Bacteroidota</taxon>
        <taxon>Chitinophagia</taxon>
        <taxon>Chitinophagales</taxon>
        <taxon>Chitinophagaceae</taxon>
        <taxon>Nemorincola</taxon>
    </lineage>
</organism>
<protein>
    <submittedName>
        <fullName evidence="4">OmpA family protein</fullName>
    </submittedName>
</protein>
<dbReference type="PANTHER" id="PTHR30329">
    <property type="entry name" value="STATOR ELEMENT OF FLAGELLAR MOTOR COMPLEX"/>
    <property type="match status" value="1"/>
</dbReference>
<proteinExistence type="predicted"/>
<dbReference type="RefSeq" id="WP_345077553.1">
    <property type="nucleotide sequence ID" value="NZ_BAABFA010000004.1"/>
</dbReference>
<reference evidence="5" key="1">
    <citation type="journal article" date="2019" name="Int. J. Syst. Evol. Microbiol.">
        <title>The Global Catalogue of Microorganisms (GCM) 10K type strain sequencing project: providing services to taxonomists for standard genome sequencing and annotation.</title>
        <authorList>
            <consortium name="The Broad Institute Genomics Platform"/>
            <consortium name="The Broad Institute Genome Sequencing Center for Infectious Disease"/>
            <person name="Wu L."/>
            <person name="Ma J."/>
        </authorList>
    </citation>
    <scope>NUCLEOTIDE SEQUENCE [LARGE SCALE GENOMIC DNA]</scope>
    <source>
        <strain evidence="5">JCM 32105</strain>
    </source>
</reference>
<keyword evidence="5" id="KW-1185">Reference proteome</keyword>
<keyword evidence="2" id="KW-0175">Coiled coil</keyword>
<dbReference type="InterPro" id="IPR036737">
    <property type="entry name" value="OmpA-like_sf"/>
</dbReference>
<feature type="domain" description="OmpA-like" evidence="3">
    <location>
        <begin position="165"/>
        <end position="287"/>
    </location>
</feature>
<dbReference type="InterPro" id="IPR050330">
    <property type="entry name" value="Bact_OuterMem_StrucFunc"/>
</dbReference>
<dbReference type="PANTHER" id="PTHR30329:SF21">
    <property type="entry name" value="LIPOPROTEIN YIAD-RELATED"/>
    <property type="match status" value="1"/>
</dbReference>
<dbReference type="Gene3D" id="1.20.5.340">
    <property type="match status" value="1"/>
</dbReference>
<evidence type="ECO:0000259" key="3">
    <source>
        <dbReference type="PROSITE" id="PS51123"/>
    </source>
</evidence>
<evidence type="ECO:0000256" key="2">
    <source>
        <dbReference type="SAM" id="Coils"/>
    </source>
</evidence>
<name>A0ABP8N6X5_9BACT</name>
<evidence type="ECO:0000313" key="4">
    <source>
        <dbReference type="EMBL" id="GAA4460521.1"/>
    </source>
</evidence>
<evidence type="ECO:0000313" key="5">
    <source>
        <dbReference type="Proteomes" id="UP001500067"/>
    </source>
</evidence>
<dbReference type="InterPro" id="IPR006665">
    <property type="entry name" value="OmpA-like"/>
</dbReference>
<dbReference type="Pfam" id="PF00691">
    <property type="entry name" value="OmpA"/>
    <property type="match status" value="1"/>
</dbReference>
<keyword evidence="1" id="KW-0472">Membrane</keyword>
<dbReference type="CDD" id="cd07185">
    <property type="entry name" value="OmpA_C-like"/>
    <property type="match status" value="1"/>
</dbReference>
<gene>
    <name evidence="4" type="ORF">GCM10023093_03300</name>
</gene>
<dbReference type="Gene3D" id="3.30.1330.60">
    <property type="entry name" value="OmpA-like domain"/>
    <property type="match status" value="1"/>
</dbReference>
<comment type="caution">
    <text evidence="4">The sequence shown here is derived from an EMBL/GenBank/DDBJ whole genome shotgun (WGS) entry which is preliminary data.</text>
</comment>